<feature type="region of interest" description="Disordered" evidence="1">
    <location>
        <begin position="265"/>
        <end position="304"/>
    </location>
</feature>
<feature type="compositionally biased region" description="Basic and acidic residues" evidence="1">
    <location>
        <begin position="750"/>
        <end position="775"/>
    </location>
</feature>
<feature type="region of interest" description="Disordered" evidence="1">
    <location>
        <begin position="515"/>
        <end position="666"/>
    </location>
</feature>
<feature type="region of interest" description="Disordered" evidence="1">
    <location>
        <begin position="1"/>
        <end position="231"/>
    </location>
</feature>
<evidence type="ECO:0000313" key="3">
    <source>
        <dbReference type="RefSeq" id="XP_018496883.1"/>
    </source>
</evidence>
<feature type="compositionally biased region" description="Basic and acidic residues" evidence="1">
    <location>
        <begin position="281"/>
        <end position="290"/>
    </location>
</feature>
<feature type="compositionally biased region" description="Basic and acidic residues" evidence="1">
    <location>
        <begin position="706"/>
        <end position="717"/>
    </location>
</feature>
<evidence type="ECO:0000256" key="1">
    <source>
        <dbReference type="SAM" id="MobiDB-lite"/>
    </source>
</evidence>
<feature type="region of interest" description="Disordered" evidence="1">
    <location>
        <begin position="706"/>
        <end position="1302"/>
    </location>
</feature>
<keyword evidence="2" id="KW-1185">Reference proteome</keyword>
<feature type="compositionally biased region" description="Basic and acidic residues" evidence="1">
    <location>
        <begin position="933"/>
        <end position="943"/>
    </location>
</feature>
<feature type="compositionally biased region" description="Low complexity" evidence="1">
    <location>
        <begin position="1069"/>
        <end position="1087"/>
    </location>
</feature>
<feature type="compositionally biased region" description="Acidic residues" evidence="1">
    <location>
        <begin position="819"/>
        <end position="840"/>
    </location>
</feature>
<feature type="compositionally biased region" description="Polar residues" evidence="1">
    <location>
        <begin position="903"/>
        <end position="923"/>
    </location>
</feature>
<accession>A0AAJ7L7V0</accession>
<feature type="compositionally biased region" description="Basic and acidic residues" evidence="1">
    <location>
        <begin position="850"/>
        <end position="863"/>
    </location>
</feature>
<feature type="compositionally biased region" description="Basic residues" evidence="1">
    <location>
        <begin position="1398"/>
        <end position="1410"/>
    </location>
</feature>
<feature type="compositionally biased region" description="Polar residues" evidence="1">
    <location>
        <begin position="1290"/>
        <end position="1302"/>
    </location>
</feature>
<feature type="compositionally biased region" description="Polar residues" evidence="1">
    <location>
        <begin position="789"/>
        <end position="798"/>
    </location>
</feature>
<name>A0AAJ7L7V0_9ACAR</name>
<reference evidence="3" key="1">
    <citation type="submission" date="2025-08" db="UniProtKB">
        <authorList>
            <consortium name="RefSeq"/>
        </authorList>
    </citation>
    <scope>IDENTIFICATION</scope>
</reference>
<feature type="compositionally biased region" description="Basic and acidic residues" evidence="1">
    <location>
        <begin position="68"/>
        <end position="81"/>
    </location>
</feature>
<feature type="region of interest" description="Disordered" evidence="1">
    <location>
        <begin position="1317"/>
        <end position="1508"/>
    </location>
</feature>
<dbReference type="Proteomes" id="UP000694867">
    <property type="component" value="Unplaced"/>
</dbReference>
<feature type="compositionally biased region" description="Polar residues" evidence="1">
    <location>
        <begin position="1446"/>
        <end position="1465"/>
    </location>
</feature>
<dbReference type="KEGG" id="goe:108864912"/>
<feature type="compositionally biased region" description="Polar residues" evidence="1">
    <location>
        <begin position="864"/>
        <end position="878"/>
    </location>
</feature>
<feature type="compositionally biased region" description="Basic and acidic residues" evidence="1">
    <location>
        <begin position="1055"/>
        <end position="1068"/>
    </location>
</feature>
<feature type="compositionally biased region" description="Acidic residues" evidence="1">
    <location>
        <begin position="731"/>
        <end position="740"/>
    </location>
</feature>
<feature type="compositionally biased region" description="Basic and acidic residues" evidence="1">
    <location>
        <begin position="1166"/>
        <end position="1183"/>
    </location>
</feature>
<feature type="compositionally biased region" description="Basic and acidic residues" evidence="1">
    <location>
        <begin position="1377"/>
        <end position="1394"/>
    </location>
</feature>
<feature type="compositionally biased region" description="Basic residues" evidence="1">
    <location>
        <begin position="32"/>
        <end position="46"/>
    </location>
</feature>
<feature type="compositionally biased region" description="Basic and acidic residues" evidence="1">
    <location>
        <begin position="809"/>
        <end position="818"/>
    </location>
</feature>
<feature type="compositionally biased region" description="Acidic residues" evidence="1">
    <location>
        <begin position="115"/>
        <end position="138"/>
    </location>
</feature>
<dbReference type="GeneID" id="108864912"/>
<feature type="compositionally biased region" description="Basic and acidic residues" evidence="1">
    <location>
        <begin position="1110"/>
        <end position="1130"/>
    </location>
</feature>
<feature type="compositionally biased region" description="Basic and acidic residues" evidence="1">
    <location>
        <begin position="879"/>
        <end position="899"/>
    </location>
</feature>
<feature type="compositionally biased region" description="Acidic residues" evidence="1">
    <location>
        <begin position="977"/>
        <end position="991"/>
    </location>
</feature>
<feature type="compositionally biased region" description="Basic and acidic residues" evidence="1">
    <location>
        <begin position="1430"/>
        <end position="1440"/>
    </location>
</feature>
<feature type="compositionally biased region" description="Polar residues" evidence="1">
    <location>
        <begin position="1235"/>
        <end position="1247"/>
    </location>
</feature>
<organism evidence="2 3">
    <name type="scientific">Galendromus occidentalis</name>
    <name type="common">western predatory mite</name>
    <dbReference type="NCBI Taxonomy" id="34638"/>
    <lineage>
        <taxon>Eukaryota</taxon>
        <taxon>Metazoa</taxon>
        <taxon>Ecdysozoa</taxon>
        <taxon>Arthropoda</taxon>
        <taxon>Chelicerata</taxon>
        <taxon>Arachnida</taxon>
        <taxon>Acari</taxon>
        <taxon>Parasitiformes</taxon>
        <taxon>Mesostigmata</taxon>
        <taxon>Gamasina</taxon>
        <taxon>Phytoseioidea</taxon>
        <taxon>Phytoseiidae</taxon>
        <taxon>Typhlodrominae</taxon>
        <taxon>Galendromus</taxon>
    </lineage>
</organism>
<evidence type="ECO:0000313" key="2">
    <source>
        <dbReference type="Proteomes" id="UP000694867"/>
    </source>
</evidence>
<gene>
    <name evidence="3" type="primary">LOC108864912</name>
</gene>
<feature type="compositionally biased region" description="Polar residues" evidence="1">
    <location>
        <begin position="1211"/>
        <end position="1220"/>
    </location>
</feature>
<feature type="compositionally biased region" description="Basic and acidic residues" evidence="1">
    <location>
        <begin position="547"/>
        <end position="558"/>
    </location>
</feature>
<dbReference type="RefSeq" id="XP_018496883.1">
    <property type="nucleotide sequence ID" value="XM_018641367.1"/>
</dbReference>
<feature type="compositionally biased region" description="Basic and acidic residues" evidence="1">
    <location>
        <begin position="1466"/>
        <end position="1477"/>
    </location>
</feature>
<feature type="compositionally biased region" description="Basic residues" evidence="1">
    <location>
        <begin position="590"/>
        <end position="604"/>
    </location>
</feature>
<feature type="compositionally biased region" description="Basic and acidic residues" evidence="1">
    <location>
        <begin position="1190"/>
        <end position="1206"/>
    </location>
</feature>
<feature type="compositionally biased region" description="Basic and acidic residues" evidence="1">
    <location>
        <begin position="91"/>
        <end position="114"/>
    </location>
</feature>
<feature type="compositionally biased region" description="Basic and acidic residues" evidence="1">
    <location>
        <begin position="628"/>
        <end position="659"/>
    </location>
</feature>
<feature type="compositionally biased region" description="Acidic residues" evidence="1">
    <location>
        <begin position="145"/>
        <end position="163"/>
    </location>
</feature>
<feature type="compositionally biased region" description="Basic and acidic residues" evidence="1">
    <location>
        <begin position="1354"/>
        <end position="1369"/>
    </location>
</feature>
<protein>
    <submittedName>
        <fullName evidence="3">Treacle protein-like</fullName>
    </submittedName>
</protein>
<feature type="compositionally biased region" description="Polar residues" evidence="1">
    <location>
        <begin position="522"/>
        <end position="532"/>
    </location>
</feature>
<feature type="region of interest" description="Disordered" evidence="1">
    <location>
        <begin position="436"/>
        <end position="466"/>
    </location>
</feature>
<sequence>MLPSMTFDFPDRDERITANRLPPSRMKDSKGNVRKRRALQQGRRRRAEISDPGIESRQRPVAQVSSNLEEHESGRIIEGKPSEGSSSSETAESRGEEYFEETPHTDVDGGSKDSESEESSQVDIDDGDENSVSEEVSEDPSQSTLDEDSDTEEEDEEATESDIVEGSSGSGLDGGDPTASAGGDPDEALEDETAQRYPPDAFMDRQPDPESPAIQSLNPRLGPASDPQEFVRGGYRGAAARLNVVPSLQADAGGEFLSPPASLTSMYYPDATQDNLPVPDGPHDHAEPHGDSSPLTYPVGPLPQDILNEESLTLRSLRRSPISPEQEFLHGATPVQSLTARLSHRPYPPMTLSDSSAYARAKAEAEAAAYGSYDDYASAAAKAAAEAEAYGYGTYDAYLASPGLSSDLENSLENLRKRSAYNPLALENGLQPLHDGSSMQSLSSRCGHHPYPPTPRPYPSAWAKAKAEAQAQAGSSGYGPFGSWGGASASAKAQAEAEAYYRNRYRSRSALLAALQAHPSAASVTSRDSITSAKDAPGEPLTKGRLSMREKQQQDSQREPSGSYLKTQKRSGTRDPSKRSRAKAPIPRSSKGKSSKGKQKSKKKGQSDQIGGTQEPTETTALSSTPKTEAETFDGKLGSKSEPDVEKPSNEEEKGRTDDELSEDEEQAAKIIANAIREAIQEEYGEDTSIDEILKSKKKVLEEHLKALRDERSDSKGKPKRKSPSNITEGAEFDAFDDETKELIETLAEVLREGLKEEMKNKPPSDPTAKENRTGDEEESAGKAGDGKSGNSLKSTPEPSGKGPSSRFTESRDEREENGVDETDTDSENEDLLFDIELEDASQSPETVSENEKGYEEPRKDGDQNSQSETTEKPGSSSEPDRKSPSEQKRRDRAPDPKKNAVPPTSSEHYVGTQSGMEVSTEPSVRGDLLEGETEKKEKQGKEKKSKNKKPKAETEPRKKSPSAPVSRSRRSKEPTGEFESDESESEEIEMDLVPNKPKERIPFDQASARPGQAGRLADLPGPGPLAQLAQKPIPGALSSQIPGSRPSKLVRTPQDYRAKPPRRKEALSSRGEQSSEDSSQSEEQPQYLSGAKGSKSRSDDSVGHMALKTPDDKRARFQSEFDSLKDKIANKKSSSEPSKQKSRTRMKFKGSSGKIHPGLTTRPAAEGERGALSKIKDFDRGTPHTSTQSDEKSPRLMSEIHELGNKLHYRSTTPESAVSSPGAPSGQQEGGNGTVRNTTSPASVESTPGVISKIQNLKKGFLDKSSTAATASDPLTKIKGLGEGFVGRTTPSALQEGVSNAGSRIRAISNNIKDKLTYQAPNNSNELEDSSERDDPSPTRPSLAPDSLFALKNSEELKAPAPNGEKDPLNGIGGEGLRKAIGEKKPSRKKSDSPKSASKRKSAKKKSKKPLLSSESSRKKNRRTSRKPFPNEETDRRSSPPDGRNITQSDVSRSTPGMTMTVSKSPKDDSRAELKRKFTGADATGAGKLRTQKPDKKEPDTEEGDSILSIFKNLFSSKKEASKS</sequence>
<feature type="compositionally biased region" description="Polar residues" evidence="1">
    <location>
        <begin position="608"/>
        <end position="627"/>
    </location>
</feature>
<proteinExistence type="predicted"/>